<dbReference type="EMBL" id="BMQO01000019">
    <property type="protein sequence ID" value="GGS36600.1"/>
    <property type="molecule type" value="Genomic_DNA"/>
</dbReference>
<evidence type="ECO:0000313" key="1">
    <source>
        <dbReference type="EMBL" id="GGS36600.1"/>
    </source>
</evidence>
<organism evidence="1 2">
    <name type="scientific">Deinococcus knuensis</name>
    <dbReference type="NCBI Taxonomy" id="1837380"/>
    <lineage>
        <taxon>Bacteria</taxon>
        <taxon>Thermotogati</taxon>
        <taxon>Deinococcota</taxon>
        <taxon>Deinococci</taxon>
        <taxon>Deinococcales</taxon>
        <taxon>Deinococcaceae</taxon>
        <taxon>Deinococcus</taxon>
    </lineage>
</organism>
<sequence length="65" mass="6813">MEGQYDVVLIDSPPSVGKLAALGTLASDVLKVRSVQDQASSVRVFCAGLARAAVREVTRGARGLR</sequence>
<keyword evidence="2" id="KW-1185">Reference proteome</keyword>
<protein>
    <recommendedName>
        <fullName evidence="3">AAA domain-containing protein</fullName>
    </recommendedName>
</protein>
<comment type="caution">
    <text evidence="1">The sequence shown here is derived from an EMBL/GenBank/DDBJ whole genome shotgun (WGS) entry which is preliminary data.</text>
</comment>
<dbReference type="Proteomes" id="UP000620633">
    <property type="component" value="Unassembled WGS sequence"/>
</dbReference>
<accession>A0ABQ2SSH9</accession>
<evidence type="ECO:0008006" key="3">
    <source>
        <dbReference type="Google" id="ProtNLM"/>
    </source>
</evidence>
<name>A0ABQ2SSH9_9DEIO</name>
<gene>
    <name evidence="1" type="ORF">GCM10008961_30420</name>
</gene>
<evidence type="ECO:0000313" key="2">
    <source>
        <dbReference type="Proteomes" id="UP000620633"/>
    </source>
</evidence>
<reference evidence="2" key="1">
    <citation type="journal article" date="2019" name="Int. J. Syst. Evol. Microbiol.">
        <title>The Global Catalogue of Microorganisms (GCM) 10K type strain sequencing project: providing services to taxonomists for standard genome sequencing and annotation.</title>
        <authorList>
            <consortium name="The Broad Institute Genomics Platform"/>
            <consortium name="The Broad Institute Genome Sequencing Center for Infectious Disease"/>
            <person name="Wu L."/>
            <person name="Ma J."/>
        </authorList>
    </citation>
    <scope>NUCLEOTIDE SEQUENCE [LARGE SCALE GENOMIC DNA]</scope>
    <source>
        <strain evidence="2">JCM 31406</strain>
    </source>
</reference>
<proteinExistence type="predicted"/>